<evidence type="ECO:0000256" key="1">
    <source>
        <dbReference type="SAM" id="MobiDB-lite"/>
    </source>
</evidence>
<reference evidence="2 3" key="1">
    <citation type="journal article" date="2014" name="BMC Genomics">
        <title>Genome and secretome analysis of the hemibiotrophic fungal pathogen, Moniliophthora roreri, which causes frosty pod rot disease of cacao: mechanisms of the biotrophic and necrotrophic phases.</title>
        <authorList>
            <person name="Meinhardt L.W."/>
            <person name="Costa G.G.L."/>
            <person name="Thomazella D.P.T."/>
            <person name="Teixeira P.J.P.L."/>
            <person name="Carazzolle M.F."/>
            <person name="Schuster S.C."/>
            <person name="Carlson J.E."/>
            <person name="Guiltinan M.J."/>
            <person name="Mieczkowski P."/>
            <person name="Farmer A."/>
            <person name="Ramaraj T."/>
            <person name="Crozier J."/>
            <person name="Davis R.E."/>
            <person name="Shao J."/>
            <person name="Melnick R.L."/>
            <person name="Pereira G.A.G."/>
            <person name="Bailey B.A."/>
        </authorList>
    </citation>
    <scope>NUCLEOTIDE SEQUENCE [LARGE SCALE GENOMIC DNA]</scope>
    <source>
        <strain evidence="2 3">MCA 2997</strain>
    </source>
</reference>
<comment type="caution">
    <text evidence="2">The sequence shown here is derived from an EMBL/GenBank/DDBJ whole genome shotgun (WGS) entry which is preliminary data.</text>
</comment>
<feature type="region of interest" description="Disordered" evidence="1">
    <location>
        <begin position="150"/>
        <end position="178"/>
    </location>
</feature>
<accession>V2WQF3</accession>
<proteinExistence type="predicted"/>
<evidence type="ECO:0000313" key="2">
    <source>
        <dbReference type="EMBL" id="ESK82751.1"/>
    </source>
</evidence>
<dbReference type="Proteomes" id="UP000017559">
    <property type="component" value="Unassembled WGS sequence"/>
</dbReference>
<protein>
    <submittedName>
        <fullName evidence="2">Uncharacterized protein</fullName>
    </submittedName>
</protein>
<organism evidence="2 3">
    <name type="scientific">Moniliophthora roreri (strain MCA 2997)</name>
    <name type="common">Cocoa frosty pod rot fungus</name>
    <name type="synonym">Crinipellis roreri</name>
    <dbReference type="NCBI Taxonomy" id="1381753"/>
    <lineage>
        <taxon>Eukaryota</taxon>
        <taxon>Fungi</taxon>
        <taxon>Dikarya</taxon>
        <taxon>Basidiomycota</taxon>
        <taxon>Agaricomycotina</taxon>
        <taxon>Agaricomycetes</taxon>
        <taxon>Agaricomycetidae</taxon>
        <taxon>Agaricales</taxon>
        <taxon>Marasmiineae</taxon>
        <taxon>Marasmiaceae</taxon>
        <taxon>Moniliophthora</taxon>
    </lineage>
</organism>
<dbReference type="KEGG" id="mrr:Moror_5663"/>
<evidence type="ECO:0000313" key="3">
    <source>
        <dbReference type="Proteomes" id="UP000017559"/>
    </source>
</evidence>
<gene>
    <name evidence="2" type="ORF">Moror_5663</name>
</gene>
<dbReference type="EMBL" id="AWSO01001809">
    <property type="protein sequence ID" value="ESK82751.1"/>
    <property type="molecule type" value="Genomic_DNA"/>
</dbReference>
<keyword evidence="3" id="KW-1185">Reference proteome</keyword>
<name>V2WQF3_MONRO</name>
<sequence>MNRSVIDAFYLSLINPSGRFWISYAFGLNASAGRSNYCNLFRTRSSFRPNRLPTLTFPSLPWSCFRLNQLASAFRSAIKIFSAPNLLELVFYHSSRISRSNSPRPFSKNVLEIVDNLSAHFHEVYGLIDVTLADTLVACAQYLHKGNIRKESDGETNVSPDADCMAVDSSPEPSIPLL</sequence>
<dbReference type="HOGENOM" id="CLU_1510995_0_0_1"/>
<dbReference type="AlphaFoldDB" id="V2WQF3"/>